<dbReference type="EMBL" id="VSWC01000001">
    <property type="protein sequence ID" value="KAA1119242.1"/>
    <property type="molecule type" value="Genomic_DNA"/>
</dbReference>
<dbReference type="Proteomes" id="UP000324748">
    <property type="component" value="Unassembled WGS sequence"/>
</dbReference>
<evidence type="ECO:0000313" key="2">
    <source>
        <dbReference type="Proteomes" id="UP000324748"/>
    </source>
</evidence>
<accession>A0A5B0R127</accession>
<keyword evidence="2" id="KW-1185">Reference proteome</keyword>
<sequence>MSMSCGREPDGKTDTWWTATKDKSSLGFFRDVVPGLQSVGIRVFGDGGYMNAIRAVASWRSAETPSEEPRRSFHFHRGGWQDEKVKPRLAGRGSNVV</sequence>
<proteinExistence type="predicted"/>
<reference evidence="1 2" key="1">
    <citation type="submission" date="2019-05" db="EMBL/GenBank/DDBJ databases">
        <title>Emergence of the Ug99 lineage of the wheat stem rust pathogen through somatic hybridization.</title>
        <authorList>
            <person name="Li F."/>
            <person name="Upadhyaya N.M."/>
            <person name="Sperschneider J."/>
            <person name="Matny O."/>
            <person name="Nguyen-Phuc H."/>
            <person name="Mago R."/>
            <person name="Raley C."/>
            <person name="Miller M.E."/>
            <person name="Silverstein K.A.T."/>
            <person name="Henningsen E."/>
            <person name="Hirsch C.D."/>
            <person name="Visser B."/>
            <person name="Pretorius Z.A."/>
            <person name="Steffenson B.J."/>
            <person name="Schwessinger B."/>
            <person name="Dodds P.N."/>
            <person name="Figueroa M."/>
        </authorList>
    </citation>
    <scope>NUCLEOTIDE SEQUENCE [LARGE SCALE GENOMIC DNA]</scope>
    <source>
        <strain evidence="1">21-0</strain>
    </source>
</reference>
<comment type="caution">
    <text evidence="1">The sequence shown here is derived from an EMBL/GenBank/DDBJ whole genome shotgun (WGS) entry which is preliminary data.</text>
</comment>
<name>A0A5B0R127_PUCGR</name>
<organism evidence="1 2">
    <name type="scientific">Puccinia graminis f. sp. tritici</name>
    <dbReference type="NCBI Taxonomy" id="56615"/>
    <lineage>
        <taxon>Eukaryota</taxon>
        <taxon>Fungi</taxon>
        <taxon>Dikarya</taxon>
        <taxon>Basidiomycota</taxon>
        <taxon>Pucciniomycotina</taxon>
        <taxon>Pucciniomycetes</taxon>
        <taxon>Pucciniales</taxon>
        <taxon>Pucciniaceae</taxon>
        <taxon>Puccinia</taxon>
    </lineage>
</organism>
<evidence type="ECO:0000313" key="1">
    <source>
        <dbReference type="EMBL" id="KAA1119242.1"/>
    </source>
</evidence>
<protein>
    <submittedName>
        <fullName evidence="1">Uncharacterized protein</fullName>
    </submittedName>
</protein>
<gene>
    <name evidence="1" type="ORF">PGT21_018707</name>
</gene>
<dbReference type="AlphaFoldDB" id="A0A5B0R127"/>